<dbReference type="Pfam" id="PF18291">
    <property type="entry name" value="HU-HIG"/>
    <property type="match status" value="1"/>
</dbReference>
<protein>
    <submittedName>
        <fullName evidence="4">DUF4496 domain-containing protein</fullName>
    </submittedName>
</protein>
<dbReference type="AlphaFoldDB" id="A0A9D1ZKK7"/>
<dbReference type="EMBL" id="DXCV01000081">
    <property type="protein sequence ID" value="HIY89299.1"/>
    <property type="molecule type" value="Genomic_DNA"/>
</dbReference>
<evidence type="ECO:0000256" key="1">
    <source>
        <dbReference type="ARBA" id="ARBA00023125"/>
    </source>
</evidence>
<comment type="caution">
    <text evidence="4">The sequence shown here is derived from an EMBL/GenBank/DDBJ whole genome shotgun (WGS) entry which is preliminary data.</text>
</comment>
<dbReference type="InterPro" id="IPR010992">
    <property type="entry name" value="IHF-like_DNA-bd_dom_sf"/>
</dbReference>
<reference evidence="4" key="1">
    <citation type="journal article" date="2021" name="PeerJ">
        <title>Extensive microbial diversity within the chicken gut microbiome revealed by metagenomics and culture.</title>
        <authorList>
            <person name="Gilroy R."/>
            <person name="Ravi A."/>
            <person name="Getino M."/>
            <person name="Pursley I."/>
            <person name="Horton D.L."/>
            <person name="Alikhan N.F."/>
            <person name="Baker D."/>
            <person name="Gharbi K."/>
            <person name="Hall N."/>
            <person name="Watson M."/>
            <person name="Adriaenssens E.M."/>
            <person name="Foster-Nyarko E."/>
            <person name="Jarju S."/>
            <person name="Secka A."/>
            <person name="Antonio M."/>
            <person name="Oren A."/>
            <person name="Chaudhuri R.R."/>
            <person name="La Ragione R."/>
            <person name="Hildebrand F."/>
            <person name="Pallen M.J."/>
        </authorList>
    </citation>
    <scope>NUCLEOTIDE SEQUENCE</scope>
    <source>
        <strain evidence="4">Gambia2-208</strain>
    </source>
</reference>
<feature type="domain" description="HU" evidence="3">
    <location>
        <begin position="1"/>
        <end position="127"/>
    </location>
</feature>
<evidence type="ECO:0000313" key="5">
    <source>
        <dbReference type="Proteomes" id="UP000886851"/>
    </source>
</evidence>
<evidence type="ECO:0000259" key="3">
    <source>
        <dbReference type="Pfam" id="PF18291"/>
    </source>
</evidence>
<evidence type="ECO:0000313" key="4">
    <source>
        <dbReference type="EMBL" id="HIY89299.1"/>
    </source>
</evidence>
<feature type="region of interest" description="Disordered" evidence="2">
    <location>
        <begin position="10"/>
        <end position="35"/>
    </location>
</feature>
<dbReference type="GO" id="GO:0003677">
    <property type="term" value="F:DNA binding"/>
    <property type="evidence" value="ECO:0007669"/>
    <property type="project" value="UniProtKB-KW"/>
</dbReference>
<name>A0A9D1ZKK7_9BACE</name>
<reference evidence="4" key="2">
    <citation type="submission" date="2021-04" db="EMBL/GenBank/DDBJ databases">
        <authorList>
            <person name="Gilroy R."/>
        </authorList>
    </citation>
    <scope>NUCLEOTIDE SEQUENCE</scope>
    <source>
        <strain evidence="4">Gambia2-208</strain>
    </source>
</reference>
<proteinExistence type="predicted"/>
<feature type="region of interest" description="Disordered" evidence="2">
    <location>
        <begin position="145"/>
        <end position="173"/>
    </location>
</feature>
<dbReference type="Proteomes" id="UP000886851">
    <property type="component" value="Unassembled WGS sequence"/>
</dbReference>
<keyword evidence="1" id="KW-0238">DNA-binding</keyword>
<accession>A0A9D1ZKK7</accession>
<organism evidence="4 5">
    <name type="scientific">Candidatus Bacteroides pullicola</name>
    <dbReference type="NCBI Taxonomy" id="2838475"/>
    <lineage>
        <taxon>Bacteria</taxon>
        <taxon>Pseudomonadati</taxon>
        <taxon>Bacteroidota</taxon>
        <taxon>Bacteroidia</taxon>
        <taxon>Bacteroidales</taxon>
        <taxon>Bacteroidaceae</taxon>
        <taxon>Bacteroides</taxon>
    </lineage>
</organism>
<evidence type="ECO:0000256" key="2">
    <source>
        <dbReference type="SAM" id="MobiDB-lite"/>
    </source>
</evidence>
<feature type="compositionally biased region" description="Basic and acidic residues" evidence="2">
    <location>
        <begin position="10"/>
        <end position="23"/>
    </location>
</feature>
<dbReference type="SUPFAM" id="SSF47729">
    <property type="entry name" value="IHF-like DNA-binding proteins"/>
    <property type="match status" value="1"/>
</dbReference>
<dbReference type="InterPro" id="IPR041607">
    <property type="entry name" value="HU-HIG"/>
</dbReference>
<sequence>MAYKYKLVEKSLEPGNPDSEKNWRGTPASATPLSGKAMTRAATKNTTMAPIELEAALDLLADFIPEQLLQGHTVTIPGLGYFRLTFKSKGSDTVEGFDPKEMLYDVRPVFVVDKAFRKRVQDNIEFEDGGVQKDGISYATRMDYLHATNPGGSTTPTPGGGSEPGSGDEDSFG</sequence>
<gene>
    <name evidence="4" type="ORF">H9824_11450</name>
</gene>